<evidence type="ECO:0000256" key="7">
    <source>
        <dbReference type="ARBA" id="ARBA00022989"/>
    </source>
</evidence>
<feature type="transmembrane region" description="Helical" evidence="9">
    <location>
        <begin position="367"/>
        <end position="388"/>
    </location>
</feature>
<evidence type="ECO:0000256" key="5">
    <source>
        <dbReference type="ARBA" id="ARBA00022692"/>
    </source>
</evidence>
<protein>
    <recommendedName>
        <fullName evidence="9">Branched-chain amino acid transport system carrier protein</fullName>
    </recommendedName>
</protein>
<feature type="transmembrane region" description="Helical" evidence="9">
    <location>
        <begin position="146"/>
        <end position="167"/>
    </location>
</feature>
<keyword evidence="6 9" id="KW-0029">Amino-acid transport</keyword>
<dbReference type="EMBL" id="PKGY01000007">
    <property type="protein sequence ID" value="PKZ20704.1"/>
    <property type="molecule type" value="Genomic_DNA"/>
</dbReference>
<dbReference type="InterPro" id="IPR004685">
    <property type="entry name" value="Brnchd-chn_aa_trnsp_Livcs"/>
</dbReference>
<dbReference type="Gene3D" id="1.20.1740.10">
    <property type="entry name" value="Amino acid/polyamine transporter I"/>
    <property type="match status" value="1"/>
</dbReference>
<feature type="transmembrane region" description="Helical" evidence="9">
    <location>
        <begin position="116"/>
        <end position="134"/>
    </location>
</feature>
<evidence type="ECO:0000313" key="11">
    <source>
        <dbReference type="Proteomes" id="UP000234239"/>
    </source>
</evidence>
<evidence type="ECO:0000256" key="9">
    <source>
        <dbReference type="RuleBase" id="RU362122"/>
    </source>
</evidence>
<organism evidence="10 11">
    <name type="scientific">Aerococcus sanguinicola</name>
    <dbReference type="NCBI Taxonomy" id="119206"/>
    <lineage>
        <taxon>Bacteria</taxon>
        <taxon>Bacillati</taxon>
        <taxon>Bacillota</taxon>
        <taxon>Bacilli</taxon>
        <taxon>Lactobacillales</taxon>
        <taxon>Aerococcaceae</taxon>
        <taxon>Aerococcus</taxon>
    </lineage>
</organism>
<dbReference type="GO" id="GO:0015818">
    <property type="term" value="P:isoleucine transport"/>
    <property type="evidence" value="ECO:0007669"/>
    <property type="project" value="TreeGrafter"/>
</dbReference>
<feature type="transmembrane region" description="Helical" evidence="9">
    <location>
        <begin position="39"/>
        <end position="66"/>
    </location>
</feature>
<dbReference type="GO" id="GO:0015190">
    <property type="term" value="F:L-leucine transmembrane transporter activity"/>
    <property type="evidence" value="ECO:0007669"/>
    <property type="project" value="TreeGrafter"/>
</dbReference>
<comment type="subcellular location">
    <subcellularLocation>
        <location evidence="1 9">Cell membrane</location>
        <topology evidence="1 9">Multi-pass membrane protein</topology>
    </subcellularLocation>
</comment>
<keyword evidence="4" id="KW-1003">Cell membrane</keyword>
<reference evidence="10 11" key="1">
    <citation type="submission" date="2017-12" db="EMBL/GenBank/DDBJ databases">
        <title>Phylogenetic diversity of female urinary microbiome.</title>
        <authorList>
            <person name="Thomas-White K."/>
            <person name="Wolfe A.J."/>
        </authorList>
    </citation>
    <scope>NUCLEOTIDE SEQUENCE [LARGE SCALE GENOMIC DNA]</scope>
    <source>
        <strain evidence="10 11">UMB0139</strain>
    </source>
</reference>
<dbReference type="GO" id="GO:0005886">
    <property type="term" value="C:plasma membrane"/>
    <property type="evidence" value="ECO:0007669"/>
    <property type="project" value="UniProtKB-SubCell"/>
</dbReference>
<evidence type="ECO:0000256" key="8">
    <source>
        <dbReference type="ARBA" id="ARBA00023136"/>
    </source>
</evidence>
<keyword evidence="3 9" id="KW-0813">Transport</keyword>
<dbReference type="GO" id="GO:0015188">
    <property type="term" value="F:L-isoleucine transmembrane transporter activity"/>
    <property type="evidence" value="ECO:0007669"/>
    <property type="project" value="TreeGrafter"/>
</dbReference>
<feature type="transmembrane region" description="Helical" evidence="9">
    <location>
        <begin position="334"/>
        <end position="355"/>
    </location>
</feature>
<proteinExistence type="inferred from homology"/>
<dbReference type="Proteomes" id="UP000234239">
    <property type="component" value="Unassembled WGS sequence"/>
</dbReference>
<dbReference type="PANTHER" id="PTHR30588">
    <property type="entry name" value="BRANCHED-CHAIN AMINO ACID TRANSPORT SYSTEM 2 CARRIER PROTEIN"/>
    <property type="match status" value="1"/>
</dbReference>
<comment type="function">
    <text evidence="9">Component of the transport system for branched-chain amino acids.</text>
</comment>
<feature type="transmembrane region" description="Helical" evidence="9">
    <location>
        <begin position="307"/>
        <end position="328"/>
    </location>
</feature>
<sequence length="437" mass="47104">MNIKTKDIIIIGFALFAIFFGAGNLIFPPYLGVLGGENWVNAAFGFLMSDPLFPILGVLVTIALGGRADDLGRRVHPKFGIILAGISVVLIGPLFSVPRTGATTHEVFVQSLWPDAPIWITSLIFFSLTAYLALNPSKVINNIGKYLTPAIIIILTVLVISAIINPVGTPQASQIDHTFAYGFREGYQTMDALAASILASVVMSELKQRGYTDKKTQMKAGVLVGIVAFALLAVVYLSLTYAGSTVSSLFTIADDRTVVFTGTVAQILGPYGNLIMGICVTLACLTTAVGITSACASFFVGQSKGRWTYQAVTLTCVAIEFVISLVGTTRIIDFASFVLTLIYPIVMVLIIFSLFDRHIKYNTTYTGAVIGAGLIGLVQALAILGRYFEALKLEPVLNFISQLPLSQYGLEWFLPSLLCAAACTLYAYWQGRQSQLN</sequence>
<feature type="transmembrane region" description="Helical" evidence="9">
    <location>
        <begin position="274"/>
        <end position="300"/>
    </location>
</feature>
<feature type="transmembrane region" description="Helical" evidence="9">
    <location>
        <begin position="408"/>
        <end position="429"/>
    </location>
</feature>
<evidence type="ECO:0000256" key="2">
    <source>
        <dbReference type="ARBA" id="ARBA00008540"/>
    </source>
</evidence>
<evidence type="ECO:0000256" key="1">
    <source>
        <dbReference type="ARBA" id="ARBA00004651"/>
    </source>
</evidence>
<dbReference type="GO" id="GO:0005304">
    <property type="term" value="F:L-valine transmembrane transporter activity"/>
    <property type="evidence" value="ECO:0007669"/>
    <property type="project" value="TreeGrafter"/>
</dbReference>
<dbReference type="NCBIfam" id="TIGR00796">
    <property type="entry name" value="livcs"/>
    <property type="match status" value="1"/>
</dbReference>
<dbReference type="AlphaFoldDB" id="A0A2I1MKP2"/>
<feature type="transmembrane region" description="Helical" evidence="9">
    <location>
        <begin position="78"/>
        <end position="96"/>
    </location>
</feature>
<comment type="caution">
    <text evidence="10">The sequence shown here is derived from an EMBL/GenBank/DDBJ whole genome shotgun (WGS) entry which is preliminary data.</text>
</comment>
<accession>A0A2I1MKP2</accession>
<evidence type="ECO:0000313" key="10">
    <source>
        <dbReference type="EMBL" id="PKZ20704.1"/>
    </source>
</evidence>
<keyword evidence="5 9" id="KW-0812">Transmembrane</keyword>
<dbReference type="PANTHER" id="PTHR30588:SF0">
    <property type="entry name" value="BRANCHED-CHAIN AMINO ACID PERMEASE BRNQ"/>
    <property type="match status" value="1"/>
</dbReference>
<feature type="transmembrane region" description="Helical" evidence="9">
    <location>
        <begin position="218"/>
        <end position="239"/>
    </location>
</feature>
<dbReference type="Pfam" id="PF05525">
    <property type="entry name" value="Branch_AA_trans"/>
    <property type="match status" value="1"/>
</dbReference>
<dbReference type="OrthoDB" id="9783920at2"/>
<feature type="transmembrane region" description="Helical" evidence="9">
    <location>
        <begin position="7"/>
        <end position="27"/>
    </location>
</feature>
<evidence type="ECO:0000256" key="4">
    <source>
        <dbReference type="ARBA" id="ARBA00022475"/>
    </source>
</evidence>
<keyword evidence="8 9" id="KW-0472">Membrane</keyword>
<evidence type="ECO:0000256" key="3">
    <source>
        <dbReference type="ARBA" id="ARBA00022448"/>
    </source>
</evidence>
<dbReference type="RefSeq" id="WP_070486208.1">
    <property type="nucleotide sequence ID" value="NZ_CAJHKM010000001.1"/>
</dbReference>
<feature type="transmembrane region" description="Helical" evidence="9">
    <location>
        <begin position="187"/>
        <end position="206"/>
    </location>
</feature>
<comment type="similarity">
    <text evidence="2 9">Belongs to the branched chain amino acid transporter family.</text>
</comment>
<gene>
    <name evidence="10" type="primary">brnQ</name>
    <name evidence="10" type="ORF">CYJ28_09465</name>
</gene>
<dbReference type="GO" id="GO:0015820">
    <property type="term" value="P:L-leucine transport"/>
    <property type="evidence" value="ECO:0007669"/>
    <property type="project" value="TreeGrafter"/>
</dbReference>
<keyword evidence="7 9" id="KW-1133">Transmembrane helix</keyword>
<name>A0A2I1MKP2_9LACT</name>
<evidence type="ECO:0000256" key="6">
    <source>
        <dbReference type="ARBA" id="ARBA00022970"/>
    </source>
</evidence>